<dbReference type="GO" id="GO:0000171">
    <property type="term" value="F:ribonuclease MRP activity"/>
    <property type="evidence" value="ECO:0007669"/>
    <property type="project" value="TreeGrafter"/>
</dbReference>
<dbReference type="Pfam" id="PF08584">
    <property type="entry name" value="Ribonuc_P_40"/>
    <property type="match status" value="1"/>
</dbReference>
<keyword evidence="2" id="KW-1185">Reference proteome</keyword>
<evidence type="ECO:0000313" key="2">
    <source>
        <dbReference type="Proteomes" id="UP000042958"/>
    </source>
</evidence>
<dbReference type="GO" id="GO:0000447">
    <property type="term" value="P:endonucleolytic cleavage in ITS1 to separate SSU-rRNA from 5.8S rRNA and LSU-rRNA from tricistronic rRNA transcript (SSU-rRNA, 5.8S rRNA, LSU-rRNA)"/>
    <property type="evidence" value="ECO:0007669"/>
    <property type="project" value="TreeGrafter"/>
</dbReference>
<dbReference type="AlphaFoldDB" id="A0A0F7VJM8"/>
<dbReference type="GO" id="GO:0004526">
    <property type="term" value="F:ribonuclease P activity"/>
    <property type="evidence" value="ECO:0007669"/>
    <property type="project" value="TreeGrafter"/>
</dbReference>
<organism evidence="1 2">
    <name type="scientific">Penicillium brasilianum</name>
    <dbReference type="NCBI Taxonomy" id="104259"/>
    <lineage>
        <taxon>Eukaryota</taxon>
        <taxon>Fungi</taxon>
        <taxon>Dikarya</taxon>
        <taxon>Ascomycota</taxon>
        <taxon>Pezizomycotina</taxon>
        <taxon>Eurotiomycetes</taxon>
        <taxon>Eurotiomycetidae</taxon>
        <taxon>Eurotiales</taxon>
        <taxon>Aspergillaceae</taxon>
        <taxon>Penicillium</taxon>
    </lineage>
</organism>
<proteinExistence type="predicted"/>
<dbReference type="GO" id="GO:0001682">
    <property type="term" value="P:tRNA 5'-leader removal"/>
    <property type="evidence" value="ECO:0007669"/>
    <property type="project" value="InterPro"/>
</dbReference>
<dbReference type="InterPro" id="IPR013893">
    <property type="entry name" value="RNase_P_Rpp40"/>
</dbReference>
<dbReference type="PANTHER" id="PTHR15396">
    <property type="entry name" value="RIBONUCLEASE P PROTEIN SUBUNIT P40"/>
    <property type="match status" value="1"/>
</dbReference>
<dbReference type="OrthoDB" id="63112at2759"/>
<dbReference type="PANTHER" id="PTHR15396:SF1">
    <property type="entry name" value="RIBONUCLEASE P PROTEIN SUBUNIT P40"/>
    <property type="match status" value="1"/>
</dbReference>
<dbReference type="STRING" id="104259.A0A0F7VJM8"/>
<reference evidence="2" key="1">
    <citation type="journal article" date="2015" name="Genome Announc.">
        <title>Draft genome sequence of the fungus Penicillium brasilianum MG11.</title>
        <authorList>
            <person name="Horn F."/>
            <person name="Linde J."/>
            <person name="Mattern D.J."/>
            <person name="Walther G."/>
            <person name="Guthke R."/>
            <person name="Brakhage A.A."/>
            <person name="Valiante V."/>
        </authorList>
    </citation>
    <scope>NUCLEOTIDE SEQUENCE [LARGE SCALE GENOMIC DNA]</scope>
    <source>
        <strain evidence="2">MG11</strain>
    </source>
</reference>
<evidence type="ECO:0000313" key="1">
    <source>
        <dbReference type="EMBL" id="CEO60172.1"/>
    </source>
</evidence>
<accession>A0A0F7VJM8</accession>
<dbReference type="GO" id="GO:0000172">
    <property type="term" value="C:ribonuclease MRP complex"/>
    <property type="evidence" value="ECO:0007669"/>
    <property type="project" value="TreeGrafter"/>
</dbReference>
<dbReference type="Proteomes" id="UP000042958">
    <property type="component" value="Unassembled WGS sequence"/>
</dbReference>
<dbReference type="GO" id="GO:0030681">
    <property type="term" value="C:multimeric ribonuclease P complex"/>
    <property type="evidence" value="ECO:0007669"/>
    <property type="project" value="TreeGrafter"/>
</dbReference>
<protein>
    <submittedName>
        <fullName evidence="1">Uncharacterized protein</fullName>
    </submittedName>
</protein>
<name>A0A0F7VJM8_PENBI</name>
<sequence>MFDFTDDACGREKCYTTVSQLPSFIDPKQVPSKKSPFSAIVNHPFAHTVEVILPEDVYTDIQTSLDKLKKPYSVRVFMSPSDLLEHGFFNTYIKTGNVLMISEGRAGSDNVYTLQEGILKIELGRETFERTGLTGKPIRSGGRKHAKERFLIELNLRLPSMLHGKKGFDRIVWAFKNVLNRSLAWLFCDLESSPDQETTSIQKQSPQMIDSEMLKTKLGQISTPPLQGLVLNDMSEGDMQESCGAFAEWIAMVQLGSPRVSADDDVDSYLSRYIVPADNGSRTTDLISLKWHGLISGTWVLQLFISLLSYTSSSSSRSSSPWFVLSVSALGRQAVDGRDGYTIATAPNICPPVASSGDGGEVSESGSRNAVCWEFVGATSIE</sequence>
<dbReference type="EMBL" id="CDHK01000004">
    <property type="protein sequence ID" value="CEO60172.1"/>
    <property type="molecule type" value="Genomic_DNA"/>
</dbReference>
<gene>
    <name evidence="1" type="ORF">PMG11_04811</name>
</gene>